<dbReference type="EMBL" id="CP036343">
    <property type="protein sequence ID" value="QDT89082.1"/>
    <property type="molecule type" value="Genomic_DNA"/>
</dbReference>
<evidence type="ECO:0000313" key="2">
    <source>
        <dbReference type="EMBL" id="QDT89082.1"/>
    </source>
</evidence>
<proteinExistence type="predicted"/>
<feature type="chain" id="PRO_5022006311" evidence="1">
    <location>
        <begin position="21"/>
        <end position="297"/>
    </location>
</feature>
<dbReference type="OrthoDB" id="273989at2"/>
<keyword evidence="1" id="KW-0732">Signal</keyword>
<reference evidence="2 3" key="1">
    <citation type="submission" date="2019-02" db="EMBL/GenBank/DDBJ databases">
        <title>Deep-cultivation of Planctomycetes and their phenomic and genomic characterization uncovers novel biology.</title>
        <authorList>
            <person name="Wiegand S."/>
            <person name="Jogler M."/>
            <person name="Boedeker C."/>
            <person name="Pinto D."/>
            <person name="Vollmers J."/>
            <person name="Rivas-Marin E."/>
            <person name="Kohn T."/>
            <person name="Peeters S.H."/>
            <person name="Heuer A."/>
            <person name="Rast P."/>
            <person name="Oberbeckmann S."/>
            <person name="Bunk B."/>
            <person name="Jeske O."/>
            <person name="Meyerdierks A."/>
            <person name="Storesund J.E."/>
            <person name="Kallscheuer N."/>
            <person name="Luecker S."/>
            <person name="Lage O.M."/>
            <person name="Pohl T."/>
            <person name="Merkel B.J."/>
            <person name="Hornburger P."/>
            <person name="Mueller R.-W."/>
            <person name="Bruemmer F."/>
            <person name="Labrenz M."/>
            <person name="Spormann A.M."/>
            <person name="Op den Camp H."/>
            <person name="Overmann J."/>
            <person name="Amann R."/>
            <person name="Jetten M.S.M."/>
            <person name="Mascher T."/>
            <person name="Medema M.H."/>
            <person name="Devos D.P."/>
            <person name="Kaster A.-K."/>
            <person name="Ovreas L."/>
            <person name="Rohde M."/>
            <person name="Galperin M.Y."/>
            <person name="Jogler C."/>
        </authorList>
    </citation>
    <scope>NUCLEOTIDE SEQUENCE [LARGE SCALE GENOMIC DNA]</scope>
    <source>
        <strain evidence="2 3">Pan161</strain>
    </source>
</reference>
<dbReference type="RefSeq" id="WP_145224187.1">
    <property type="nucleotide sequence ID" value="NZ_CP036343.1"/>
</dbReference>
<dbReference type="AlphaFoldDB" id="A0A517V7X7"/>
<protein>
    <submittedName>
        <fullName evidence="2">Uncharacterized protein</fullName>
    </submittedName>
</protein>
<dbReference type="KEGG" id="gax:Pan161_07070"/>
<keyword evidence="3" id="KW-1185">Reference proteome</keyword>
<accession>A0A517V7X7</accession>
<sequence precursor="true">MGKIVLLTFFMLVAASPAGGEPDRKQDVDPMLRRWLLFLGPNLSVAELIPDADLKTSRSVGTLMIAYPERIINEPDSPPVELNDVVPVAKVIQRTKPDKAFTSLINLRLDPDFHFSDRGASLVSKKQIGYRWHVNWELSPNYGGSSGPPLEYRAVVTARGKVIAPDLYQFDTYLIRKHRLWLCSILKLKLPDNKKEQNTLTQQQIEERGRAAFEKLQQKIKVTPGTKPAQFEFADCRAIEFPLSVDADGKIQSMKAWGVNFKEILERDEKKTEDIFTVWVSESGTVSELKIVPIHEW</sequence>
<evidence type="ECO:0000313" key="3">
    <source>
        <dbReference type="Proteomes" id="UP000316855"/>
    </source>
</evidence>
<evidence type="ECO:0000256" key="1">
    <source>
        <dbReference type="SAM" id="SignalP"/>
    </source>
</evidence>
<feature type="signal peptide" evidence="1">
    <location>
        <begin position="1"/>
        <end position="20"/>
    </location>
</feature>
<organism evidence="2 3">
    <name type="scientific">Gimesia algae</name>
    <dbReference type="NCBI Taxonomy" id="2527971"/>
    <lineage>
        <taxon>Bacteria</taxon>
        <taxon>Pseudomonadati</taxon>
        <taxon>Planctomycetota</taxon>
        <taxon>Planctomycetia</taxon>
        <taxon>Planctomycetales</taxon>
        <taxon>Planctomycetaceae</taxon>
        <taxon>Gimesia</taxon>
    </lineage>
</organism>
<gene>
    <name evidence="2" type="ORF">Pan161_07070</name>
</gene>
<name>A0A517V7X7_9PLAN</name>
<dbReference type="Proteomes" id="UP000316855">
    <property type="component" value="Chromosome"/>
</dbReference>